<keyword evidence="3" id="KW-1185">Reference proteome</keyword>
<name>A0A4Z2G9P0_9TELE</name>
<evidence type="ECO:0000313" key="3">
    <source>
        <dbReference type="Proteomes" id="UP000314294"/>
    </source>
</evidence>
<dbReference type="EMBL" id="SRLO01000646">
    <property type="protein sequence ID" value="TNN49673.1"/>
    <property type="molecule type" value="Genomic_DNA"/>
</dbReference>
<feature type="region of interest" description="Disordered" evidence="1">
    <location>
        <begin position="124"/>
        <end position="174"/>
    </location>
</feature>
<protein>
    <submittedName>
        <fullName evidence="2">Uncharacterized protein</fullName>
    </submittedName>
</protein>
<feature type="region of interest" description="Disordered" evidence="1">
    <location>
        <begin position="1"/>
        <end position="90"/>
    </location>
</feature>
<dbReference type="Proteomes" id="UP000314294">
    <property type="component" value="Unassembled WGS sequence"/>
</dbReference>
<evidence type="ECO:0000256" key="1">
    <source>
        <dbReference type="SAM" id="MobiDB-lite"/>
    </source>
</evidence>
<evidence type="ECO:0000313" key="2">
    <source>
        <dbReference type="EMBL" id="TNN49673.1"/>
    </source>
</evidence>
<proteinExistence type="predicted"/>
<dbReference type="AlphaFoldDB" id="A0A4Z2G9P0"/>
<accession>A0A4Z2G9P0</accession>
<sequence>MADARRALQRSHLERGLGNDSRRLMPPPPLKGDSCRTPMAAEGTTFSGNILKNPDRFQSRKSWPRSKGALSGACAVPHKGAGGPSVPRGPGGKQWDFSCTQHTAWGTGGVGAVRVPGPLASQVRPCDGVQGRRPPDGTGAPNLELGPFCCGRGTKRQDEAQPKQTKAPKKDQLGDRGTFTRLLVPELVYAEAWWNLNTQTNTHTDWSVDMRLPSGSRWLFVRGTHAGPDPQRYCLTGQEMAHQSTTSPNKIADPSRCVSINEEGDANDSDGPTRLRREVRLDETLARRSYAHRPARDERRGQRLVFTFGPTLQFETGDNEAGGLAF</sequence>
<organism evidence="2 3">
    <name type="scientific">Liparis tanakae</name>
    <name type="common">Tanaka's snailfish</name>
    <dbReference type="NCBI Taxonomy" id="230148"/>
    <lineage>
        <taxon>Eukaryota</taxon>
        <taxon>Metazoa</taxon>
        <taxon>Chordata</taxon>
        <taxon>Craniata</taxon>
        <taxon>Vertebrata</taxon>
        <taxon>Euteleostomi</taxon>
        <taxon>Actinopterygii</taxon>
        <taxon>Neopterygii</taxon>
        <taxon>Teleostei</taxon>
        <taxon>Neoteleostei</taxon>
        <taxon>Acanthomorphata</taxon>
        <taxon>Eupercaria</taxon>
        <taxon>Perciformes</taxon>
        <taxon>Cottioidei</taxon>
        <taxon>Cottales</taxon>
        <taxon>Liparidae</taxon>
        <taxon>Liparis</taxon>
    </lineage>
</organism>
<feature type="compositionally biased region" description="Basic and acidic residues" evidence="1">
    <location>
        <begin position="1"/>
        <end position="23"/>
    </location>
</feature>
<reference evidence="2 3" key="1">
    <citation type="submission" date="2019-03" db="EMBL/GenBank/DDBJ databases">
        <title>First draft genome of Liparis tanakae, snailfish: a comprehensive survey of snailfish specific genes.</title>
        <authorList>
            <person name="Kim W."/>
            <person name="Song I."/>
            <person name="Jeong J.-H."/>
            <person name="Kim D."/>
            <person name="Kim S."/>
            <person name="Ryu S."/>
            <person name="Song J.Y."/>
            <person name="Lee S.K."/>
        </authorList>
    </citation>
    <scope>NUCLEOTIDE SEQUENCE [LARGE SCALE GENOMIC DNA]</scope>
    <source>
        <tissue evidence="2">Muscle</tissue>
    </source>
</reference>
<gene>
    <name evidence="2" type="ORF">EYF80_040123</name>
</gene>
<comment type="caution">
    <text evidence="2">The sequence shown here is derived from an EMBL/GenBank/DDBJ whole genome shotgun (WGS) entry which is preliminary data.</text>
</comment>